<keyword evidence="2" id="KW-1185">Reference proteome</keyword>
<dbReference type="EMBL" id="BPVZ01000002">
    <property type="protein sequence ID" value="GKU87682.1"/>
    <property type="molecule type" value="Genomic_DNA"/>
</dbReference>
<gene>
    <name evidence="1" type="ORF">SLEP1_g2043</name>
</gene>
<accession>A0AAV5HFU9</accession>
<dbReference type="Proteomes" id="UP001054252">
    <property type="component" value="Unassembled WGS sequence"/>
</dbReference>
<proteinExistence type="predicted"/>
<dbReference type="AlphaFoldDB" id="A0AAV5HFU9"/>
<organism evidence="1 2">
    <name type="scientific">Rubroshorea leprosula</name>
    <dbReference type="NCBI Taxonomy" id="152421"/>
    <lineage>
        <taxon>Eukaryota</taxon>
        <taxon>Viridiplantae</taxon>
        <taxon>Streptophyta</taxon>
        <taxon>Embryophyta</taxon>
        <taxon>Tracheophyta</taxon>
        <taxon>Spermatophyta</taxon>
        <taxon>Magnoliopsida</taxon>
        <taxon>eudicotyledons</taxon>
        <taxon>Gunneridae</taxon>
        <taxon>Pentapetalae</taxon>
        <taxon>rosids</taxon>
        <taxon>malvids</taxon>
        <taxon>Malvales</taxon>
        <taxon>Dipterocarpaceae</taxon>
        <taxon>Rubroshorea</taxon>
    </lineage>
</organism>
<evidence type="ECO:0000313" key="1">
    <source>
        <dbReference type="EMBL" id="GKU87682.1"/>
    </source>
</evidence>
<comment type="caution">
    <text evidence="1">The sequence shown here is derived from an EMBL/GenBank/DDBJ whole genome shotgun (WGS) entry which is preliminary data.</text>
</comment>
<sequence>MRSFRGVDDQRSAICSATSERTLVLRHCRRHQSSTLNPWISPHPSRLISHYIAPPVNFPDPKLIDSSNSSSAGRKIMIYWTTHLLVPTSHGQA</sequence>
<evidence type="ECO:0000313" key="2">
    <source>
        <dbReference type="Proteomes" id="UP001054252"/>
    </source>
</evidence>
<reference evidence="1 2" key="1">
    <citation type="journal article" date="2021" name="Commun. Biol.">
        <title>The genome of Shorea leprosula (Dipterocarpaceae) highlights the ecological relevance of drought in aseasonal tropical rainforests.</title>
        <authorList>
            <person name="Ng K.K.S."/>
            <person name="Kobayashi M.J."/>
            <person name="Fawcett J.A."/>
            <person name="Hatakeyama M."/>
            <person name="Paape T."/>
            <person name="Ng C.H."/>
            <person name="Ang C.C."/>
            <person name="Tnah L.H."/>
            <person name="Lee C.T."/>
            <person name="Nishiyama T."/>
            <person name="Sese J."/>
            <person name="O'Brien M.J."/>
            <person name="Copetti D."/>
            <person name="Mohd Noor M.I."/>
            <person name="Ong R.C."/>
            <person name="Putra M."/>
            <person name="Sireger I.Z."/>
            <person name="Indrioko S."/>
            <person name="Kosugi Y."/>
            <person name="Izuno A."/>
            <person name="Isagi Y."/>
            <person name="Lee S.L."/>
            <person name="Shimizu K.K."/>
        </authorList>
    </citation>
    <scope>NUCLEOTIDE SEQUENCE [LARGE SCALE GENOMIC DNA]</scope>
    <source>
        <strain evidence="1">214</strain>
    </source>
</reference>
<protein>
    <submittedName>
        <fullName evidence="1">Uncharacterized protein</fullName>
    </submittedName>
</protein>
<name>A0AAV5HFU9_9ROSI</name>